<dbReference type="GO" id="GO:0000727">
    <property type="term" value="P:double-strand break repair via break-induced replication"/>
    <property type="evidence" value="ECO:0007669"/>
    <property type="project" value="UniProtKB-UniRule"/>
</dbReference>
<organism evidence="5 6">
    <name type="scientific">Stephanodiscus triporus</name>
    <dbReference type="NCBI Taxonomy" id="2934178"/>
    <lineage>
        <taxon>Eukaryota</taxon>
        <taxon>Sar</taxon>
        <taxon>Stramenopiles</taxon>
        <taxon>Ochrophyta</taxon>
        <taxon>Bacillariophyta</taxon>
        <taxon>Coscinodiscophyceae</taxon>
        <taxon>Thalassiosirophycidae</taxon>
        <taxon>Stephanodiscales</taxon>
        <taxon>Stephanodiscaceae</taxon>
        <taxon>Stephanodiscus</taxon>
    </lineage>
</organism>
<reference evidence="5 6" key="1">
    <citation type="submission" date="2024-10" db="EMBL/GenBank/DDBJ databases">
        <title>Updated reference genomes for cyclostephanoid diatoms.</title>
        <authorList>
            <person name="Roberts W.R."/>
            <person name="Alverson A.J."/>
        </authorList>
    </citation>
    <scope>NUCLEOTIDE SEQUENCE [LARGE SCALE GENOMIC DNA]</scope>
    <source>
        <strain evidence="5 6">AJA276-08</strain>
    </source>
</reference>
<dbReference type="SUPFAM" id="SSF52980">
    <property type="entry name" value="Restriction endonuclease-like"/>
    <property type="match status" value="1"/>
</dbReference>
<protein>
    <recommendedName>
        <fullName evidence="2">Crossover junction endonuclease MUS81</fullName>
        <ecNumber evidence="2">3.1.22.-</ecNumber>
    </recommendedName>
</protein>
<keyword evidence="2" id="KW-0540">Nuclease</keyword>
<evidence type="ECO:0000256" key="2">
    <source>
        <dbReference type="RuleBase" id="RU369042"/>
    </source>
</evidence>
<comment type="subunit">
    <text evidence="2">Interacts with EME1.</text>
</comment>
<dbReference type="Gene3D" id="3.40.50.10130">
    <property type="match status" value="1"/>
</dbReference>
<keyword evidence="2" id="KW-0460">Magnesium</keyword>
<dbReference type="EMBL" id="JALLAZ020001406">
    <property type="protein sequence ID" value="KAL3775586.1"/>
    <property type="molecule type" value="Genomic_DNA"/>
</dbReference>
<keyword evidence="2" id="KW-0233">DNA recombination</keyword>
<dbReference type="GO" id="GO:0003677">
    <property type="term" value="F:DNA binding"/>
    <property type="evidence" value="ECO:0007669"/>
    <property type="project" value="UniProtKB-UniRule"/>
</dbReference>
<name>A0ABD3NKL7_9STRA</name>
<evidence type="ECO:0000259" key="4">
    <source>
        <dbReference type="Pfam" id="PF02732"/>
    </source>
</evidence>
<dbReference type="InterPro" id="IPR006166">
    <property type="entry name" value="ERCC4_domain"/>
</dbReference>
<evidence type="ECO:0000256" key="3">
    <source>
        <dbReference type="SAM" id="MobiDB-lite"/>
    </source>
</evidence>
<comment type="subcellular location">
    <subcellularLocation>
        <location evidence="2">Nucleus</location>
    </subcellularLocation>
</comment>
<comment type="similarity">
    <text evidence="2">Belongs to the XPF family.</text>
</comment>
<gene>
    <name evidence="5" type="ORF">ACHAW5_003489</name>
</gene>
<dbReference type="InterPro" id="IPR033309">
    <property type="entry name" value="Mus81"/>
</dbReference>
<evidence type="ECO:0000313" key="5">
    <source>
        <dbReference type="EMBL" id="KAL3775586.1"/>
    </source>
</evidence>
<keyword evidence="2" id="KW-0539">Nucleus</keyword>
<dbReference type="PANTHER" id="PTHR13451:SF0">
    <property type="entry name" value="CROSSOVER JUNCTION ENDONUCLEASE MUS81"/>
    <property type="match status" value="1"/>
</dbReference>
<keyword evidence="2" id="KW-0234">DNA repair</keyword>
<keyword evidence="2" id="KW-0227">DNA damage</keyword>
<dbReference type="Proteomes" id="UP001530315">
    <property type="component" value="Unassembled WGS sequence"/>
</dbReference>
<dbReference type="EC" id="3.1.22.-" evidence="2"/>
<dbReference type="GO" id="GO:0008821">
    <property type="term" value="F:crossover junction DNA endonuclease activity"/>
    <property type="evidence" value="ECO:0007669"/>
    <property type="project" value="UniProtKB-UniRule"/>
</dbReference>
<comment type="caution">
    <text evidence="5">The sequence shown here is derived from an EMBL/GenBank/DDBJ whole genome shotgun (WGS) entry which is preliminary data.</text>
</comment>
<dbReference type="GO" id="GO:0046872">
    <property type="term" value="F:metal ion binding"/>
    <property type="evidence" value="ECO:0007669"/>
    <property type="project" value="UniProtKB-UniRule"/>
</dbReference>
<keyword evidence="6" id="KW-1185">Reference proteome</keyword>
<accession>A0ABD3NKL7</accession>
<comment type="function">
    <text evidence="2">Interacts with EME1 to form a DNA structure-specific endonuclease with substrate preference for branched DNA structures with a 5'-end at the branch nick. Typical substrates include 3'-flap structures, D-loops, replication forks and nicked Holliday junctions. May be required in mitosis for the processing of stalled or collapsed replication fork intermediates. May be required in meiosis for the repair of meiosis-specific double strand breaks subsequent to single-end invasion (SEI).</text>
</comment>
<sequence length="563" mass="62804">MMSHAPRPADRARQQGGGGATQRRSRHTKKEQLSSEKRTCVRSMEVITIDSSDDEEAASEIDGKERIIMASTLLDILNTQSDDDNSSTSSGDIWKTIGLSSRAKKDDGLLSRAKKDDSDAENDALIKNFKGSCIISTSEVAKELQQAARFEESSVSSADCGFIGDRCVSAPSQKPKETQFIPLSDSDESSISSADSIWEKVGLPSRSKVNGAVAPRRNIPINTGNDLELSVNLSAPKSDTLGGKWKVMLLMDHREFGCANNFLSTVEKRINRHFGGHFAEITTLPSADYMFVSRLISNSTGEVMDERVLDLVIERKNVQDVCQCLIADSKKYKPLSFFEAQMYKLQNCGVSEKLFLMEGDEDKAKNIFAGAKSNMEKERRLKRVKTLRLQLENGEFQGIGLICTRNRHDTVTFLIQQLESFQKSFNPMQPPTKTREQLKLHINEKMNAPTFLEYLRLRSQPGIGDVKAMKVGQRHICLFAPLSRNNKIVNFIIPCQVIMDPTLDWDKSFVSPSSNKMTKASLSDRATFWPVTSINAKDRICINPYRSTSKQPSGGIKKASKSY</sequence>
<dbReference type="GO" id="GO:0006308">
    <property type="term" value="P:DNA catabolic process"/>
    <property type="evidence" value="ECO:0007669"/>
    <property type="project" value="UniProtKB-UniRule"/>
</dbReference>
<evidence type="ECO:0000256" key="1">
    <source>
        <dbReference type="ARBA" id="ARBA00022801"/>
    </source>
</evidence>
<keyword evidence="2" id="KW-0255">Endonuclease</keyword>
<evidence type="ECO:0000313" key="6">
    <source>
        <dbReference type="Proteomes" id="UP001530315"/>
    </source>
</evidence>
<dbReference type="PANTHER" id="PTHR13451">
    <property type="entry name" value="CLASS II CROSSOVER JUNCTION ENDONUCLEASE MUS81"/>
    <property type="match status" value="1"/>
</dbReference>
<comment type="cofactor">
    <cofactor evidence="2">
        <name>Mg(2+)</name>
        <dbReference type="ChEBI" id="CHEBI:18420"/>
    </cofactor>
</comment>
<proteinExistence type="inferred from homology"/>
<keyword evidence="2" id="KW-0479">Metal-binding</keyword>
<keyword evidence="1 2" id="KW-0378">Hydrolase</keyword>
<dbReference type="GO" id="GO:0048476">
    <property type="term" value="C:Holliday junction resolvase complex"/>
    <property type="evidence" value="ECO:0007669"/>
    <property type="project" value="UniProtKB-UniRule"/>
</dbReference>
<dbReference type="InterPro" id="IPR011335">
    <property type="entry name" value="Restrct_endonuc-II-like"/>
</dbReference>
<feature type="region of interest" description="Disordered" evidence="3">
    <location>
        <begin position="1"/>
        <end position="64"/>
    </location>
</feature>
<feature type="domain" description="ERCC4" evidence="4">
    <location>
        <begin position="279"/>
        <end position="414"/>
    </location>
</feature>
<feature type="compositionally biased region" description="Basic and acidic residues" evidence="3">
    <location>
        <begin position="30"/>
        <end position="39"/>
    </location>
</feature>
<dbReference type="AlphaFoldDB" id="A0ABD3NKL7"/>
<dbReference type="Pfam" id="PF02732">
    <property type="entry name" value="ERCC4"/>
    <property type="match status" value="1"/>
</dbReference>
<dbReference type="GO" id="GO:0005634">
    <property type="term" value="C:nucleus"/>
    <property type="evidence" value="ECO:0007669"/>
    <property type="project" value="UniProtKB-SubCell"/>
</dbReference>